<evidence type="ECO:0000313" key="1">
    <source>
        <dbReference type="EMBL" id="TET80586.1"/>
    </source>
</evidence>
<dbReference type="SUPFAM" id="SSF69118">
    <property type="entry name" value="AhpD-like"/>
    <property type="match status" value="1"/>
</dbReference>
<feature type="non-terminal residue" evidence="1">
    <location>
        <position position="55"/>
    </location>
</feature>
<name>A0A523XMR9_UNCT6</name>
<dbReference type="AlphaFoldDB" id="A0A523XMR9"/>
<dbReference type="EMBL" id="SOIP01000319">
    <property type="protein sequence ID" value="TET80586.1"/>
    <property type="molecule type" value="Genomic_DNA"/>
</dbReference>
<evidence type="ECO:0000313" key="2">
    <source>
        <dbReference type="Proteomes" id="UP000315534"/>
    </source>
</evidence>
<accession>A0A523XMR9</accession>
<comment type="caution">
    <text evidence="1">The sequence shown here is derived from an EMBL/GenBank/DDBJ whole genome shotgun (WGS) entry which is preliminary data.</text>
</comment>
<dbReference type="Gene3D" id="1.20.1290.10">
    <property type="entry name" value="AhpD-like"/>
    <property type="match status" value="1"/>
</dbReference>
<proteinExistence type="predicted"/>
<dbReference type="InterPro" id="IPR029032">
    <property type="entry name" value="AhpD-like"/>
</dbReference>
<protein>
    <submittedName>
        <fullName evidence="1">Carboxymuconolactone decarboxylase family protein</fullName>
    </submittedName>
</protein>
<dbReference type="Proteomes" id="UP000315534">
    <property type="component" value="Unassembled WGS sequence"/>
</dbReference>
<organism evidence="1 2">
    <name type="scientific">candidate division TA06 bacterium</name>
    <dbReference type="NCBI Taxonomy" id="2250710"/>
    <lineage>
        <taxon>Bacteria</taxon>
        <taxon>Bacteria division TA06</taxon>
    </lineage>
</organism>
<sequence length="55" mass="6549">MFDLKDFKEYRHRMNERILSSDNLEIKRFWALDSRAYEPGALDEKTKELLGLATS</sequence>
<reference evidence="1 2" key="1">
    <citation type="submission" date="2019-03" db="EMBL/GenBank/DDBJ databases">
        <title>Metabolic potential of uncultured bacteria and archaea associated with petroleum seepage in deep-sea sediments.</title>
        <authorList>
            <person name="Dong X."/>
            <person name="Hubert C."/>
        </authorList>
    </citation>
    <scope>NUCLEOTIDE SEQUENCE [LARGE SCALE GENOMIC DNA]</scope>
    <source>
        <strain evidence="1">E29_bin36</strain>
    </source>
</reference>
<gene>
    <name evidence="1" type="ORF">E3J38_05345</name>
</gene>